<feature type="region of interest" description="Disordered" evidence="1">
    <location>
        <begin position="60"/>
        <end position="80"/>
    </location>
</feature>
<feature type="region of interest" description="Disordered" evidence="1">
    <location>
        <begin position="101"/>
        <end position="145"/>
    </location>
</feature>
<proteinExistence type="predicted"/>
<feature type="compositionally biased region" description="Basic residues" evidence="1">
    <location>
        <begin position="65"/>
        <end position="75"/>
    </location>
</feature>
<organism evidence="2">
    <name type="scientific">Sipha flava</name>
    <name type="common">yellow sugarcane aphid</name>
    <dbReference type="NCBI Taxonomy" id="143950"/>
    <lineage>
        <taxon>Eukaryota</taxon>
        <taxon>Metazoa</taxon>
        <taxon>Ecdysozoa</taxon>
        <taxon>Arthropoda</taxon>
        <taxon>Hexapoda</taxon>
        <taxon>Insecta</taxon>
        <taxon>Pterygota</taxon>
        <taxon>Neoptera</taxon>
        <taxon>Paraneoptera</taxon>
        <taxon>Hemiptera</taxon>
        <taxon>Sternorrhyncha</taxon>
        <taxon>Aphidomorpha</taxon>
        <taxon>Aphidoidea</taxon>
        <taxon>Aphididae</taxon>
        <taxon>Sipha</taxon>
    </lineage>
</organism>
<dbReference type="AlphaFoldDB" id="A0A2S2QTM3"/>
<feature type="compositionally biased region" description="Basic residues" evidence="1">
    <location>
        <begin position="123"/>
        <end position="139"/>
    </location>
</feature>
<reference evidence="2" key="1">
    <citation type="submission" date="2018-04" db="EMBL/GenBank/DDBJ databases">
        <title>Transcriptome assembly of Sipha flava.</title>
        <authorList>
            <person name="Scully E.D."/>
            <person name="Geib S.M."/>
            <person name="Palmer N.A."/>
            <person name="Koch K."/>
            <person name="Bradshaw J."/>
            <person name="Heng-Moss T."/>
            <person name="Sarath G."/>
        </authorList>
    </citation>
    <scope>NUCLEOTIDE SEQUENCE</scope>
</reference>
<name>A0A2S2QTM3_9HEMI</name>
<evidence type="ECO:0000313" key="2">
    <source>
        <dbReference type="EMBL" id="MBY81003.1"/>
    </source>
</evidence>
<dbReference type="EMBL" id="GGMS01011800">
    <property type="protein sequence ID" value="MBY81003.1"/>
    <property type="molecule type" value="Transcribed_RNA"/>
</dbReference>
<sequence length="145" mass="16274">MCIIKRFPVHFCKIIKFQLSPVNGSRRTQFGYLYDGNGERSKRRVERKDGNATTTGVRVSVSSAKRWRRRRRMRARGSPSTVRFLSTVVRPVGRCCCCSAASGSPATNASINPVLPRGDVRKRNSGGRRKVNKKNRKRTPPPAAD</sequence>
<protein>
    <submittedName>
        <fullName evidence="2">Uncharacterized protein</fullName>
    </submittedName>
</protein>
<gene>
    <name evidence="2" type="ORF">g.137749</name>
</gene>
<evidence type="ECO:0000256" key="1">
    <source>
        <dbReference type="SAM" id="MobiDB-lite"/>
    </source>
</evidence>
<accession>A0A2S2QTM3</accession>